<evidence type="ECO:0000313" key="3">
    <source>
        <dbReference type="Proteomes" id="UP001472677"/>
    </source>
</evidence>
<gene>
    <name evidence="2" type="ORF">V6N12_049784</name>
</gene>
<dbReference type="PANTHER" id="PTHR21556:SF2">
    <property type="entry name" value="TRESLIN"/>
    <property type="match status" value="1"/>
</dbReference>
<comment type="caution">
    <text evidence="2">The sequence shown here is derived from an EMBL/GenBank/DDBJ whole genome shotgun (WGS) entry which is preliminary data.</text>
</comment>
<evidence type="ECO:0000313" key="2">
    <source>
        <dbReference type="EMBL" id="KAK8599917.1"/>
    </source>
</evidence>
<dbReference type="PANTHER" id="PTHR21556">
    <property type="entry name" value="TRESLIN"/>
    <property type="match status" value="1"/>
</dbReference>
<dbReference type="EMBL" id="JBBPBM010000001">
    <property type="protein sequence ID" value="KAK8599917.1"/>
    <property type="molecule type" value="Genomic_DNA"/>
</dbReference>
<sequence>MEILQSDVSAIIQEPIKQKFVKQICLLLESIQCHLEGGFFGDWRLDKYVEKIIKSRIYAKMDLLLFDDEDELPDHLLISEDSNRSWKEIPEEDVHSGNNEPVSIDEELPQLQKYDDKKSPLVMRTQEHELKLIQAQERRERARRFSSFTSWMPDLHRVWAPKQPKAMKRKSDNLQKLSKRRKHSKASYDTVCETPMTEKKQSRPCGNAIDDEEDHVDSQARSHGPVSKALFQDDM</sequence>
<proteinExistence type="predicted"/>
<dbReference type="InterPro" id="IPR026153">
    <property type="entry name" value="Treslin"/>
</dbReference>
<reference evidence="2 3" key="1">
    <citation type="journal article" date="2024" name="G3 (Bethesda)">
        <title>Genome assembly of Hibiscus sabdariffa L. provides insights into metabolisms of medicinal natural products.</title>
        <authorList>
            <person name="Kim T."/>
        </authorList>
    </citation>
    <scope>NUCLEOTIDE SEQUENCE [LARGE SCALE GENOMIC DNA]</scope>
    <source>
        <strain evidence="2">TK-2024</strain>
        <tissue evidence="2">Old leaves</tissue>
    </source>
</reference>
<dbReference type="Proteomes" id="UP001472677">
    <property type="component" value="Unassembled WGS sequence"/>
</dbReference>
<name>A0ABR2GAI4_9ROSI</name>
<evidence type="ECO:0000256" key="1">
    <source>
        <dbReference type="SAM" id="MobiDB-lite"/>
    </source>
</evidence>
<keyword evidence="3" id="KW-1185">Reference proteome</keyword>
<feature type="region of interest" description="Disordered" evidence="1">
    <location>
        <begin position="88"/>
        <end position="110"/>
    </location>
</feature>
<organism evidence="2 3">
    <name type="scientific">Hibiscus sabdariffa</name>
    <name type="common">roselle</name>
    <dbReference type="NCBI Taxonomy" id="183260"/>
    <lineage>
        <taxon>Eukaryota</taxon>
        <taxon>Viridiplantae</taxon>
        <taxon>Streptophyta</taxon>
        <taxon>Embryophyta</taxon>
        <taxon>Tracheophyta</taxon>
        <taxon>Spermatophyta</taxon>
        <taxon>Magnoliopsida</taxon>
        <taxon>eudicotyledons</taxon>
        <taxon>Gunneridae</taxon>
        <taxon>Pentapetalae</taxon>
        <taxon>rosids</taxon>
        <taxon>malvids</taxon>
        <taxon>Malvales</taxon>
        <taxon>Malvaceae</taxon>
        <taxon>Malvoideae</taxon>
        <taxon>Hibiscus</taxon>
    </lineage>
</organism>
<feature type="region of interest" description="Disordered" evidence="1">
    <location>
        <begin position="163"/>
        <end position="235"/>
    </location>
</feature>
<protein>
    <submittedName>
        <fullName evidence="2">Uncharacterized protein</fullName>
    </submittedName>
</protein>
<accession>A0ABR2GAI4</accession>